<evidence type="ECO:0000313" key="2">
    <source>
        <dbReference type="EMBL" id="OAG45409.1"/>
    </source>
</evidence>
<dbReference type="RefSeq" id="XP_022517361.1">
    <property type="nucleotide sequence ID" value="XM_022650035.1"/>
</dbReference>
<reference evidence="2 3" key="1">
    <citation type="submission" date="2016-03" db="EMBL/GenBank/DDBJ databases">
        <title>Draft genome sequence of the Fonsecaea monophora CBS 269.37.</title>
        <authorList>
            <person name="Bombassaro A."/>
            <person name="Vinicius W.A."/>
            <person name="De Hoog S."/>
            <person name="Sun J."/>
            <person name="Souza E.M."/>
            <person name="Raittz R.T."/>
            <person name="Costa F."/>
            <person name="Leao A.C."/>
            <person name="Tadra-Sfeir M.Z."/>
            <person name="Baura V."/>
            <person name="Balsanelli E."/>
            <person name="Pedrosa F.O."/>
            <person name="Moreno L.F."/>
            <person name="Steffens M.B."/>
            <person name="Xi L."/>
            <person name="Bocca A.L."/>
            <person name="Felipe M.S."/>
            <person name="Teixeira M."/>
            <person name="Telles Filho F.Q."/>
            <person name="Azevedo C.M."/>
            <person name="Gomes R."/>
            <person name="Vicente V.A."/>
        </authorList>
    </citation>
    <scope>NUCLEOTIDE SEQUENCE [LARGE SCALE GENOMIC DNA]</scope>
    <source>
        <strain evidence="2 3">CBS 269.37</strain>
    </source>
</reference>
<comment type="caution">
    <text evidence="2">The sequence shown here is derived from an EMBL/GenBank/DDBJ whole genome shotgun (WGS) entry which is preliminary data.</text>
</comment>
<feature type="region of interest" description="Disordered" evidence="1">
    <location>
        <begin position="1"/>
        <end position="52"/>
    </location>
</feature>
<dbReference type="Proteomes" id="UP000077002">
    <property type="component" value="Unassembled WGS sequence"/>
</dbReference>
<dbReference type="GeneID" id="34595225"/>
<name>A0A177FQI6_9EURO</name>
<gene>
    <name evidence="2" type="ORF">AYO21_00043</name>
</gene>
<dbReference type="AlphaFoldDB" id="A0A177FQI6"/>
<evidence type="ECO:0000256" key="1">
    <source>
        <dbReference type="SAM" id="MobiDB-lite"/>
    </source>
</evidence>
<organism evidence="2 3">
    <name type="scientific">Fonsecaea monophora</name>
    <dbReference type="NCBI Taxonomy" id="254056"/>
    <lineage>
        <taxon>Eukaryota</taxon>
        <taxon>Fungi</taxon>
        <taxon>Dikarya</taxon>
        <taxon>Ascomycota</taxon>
        <taxon>Pezizomycotina</taxon>
        <taxon>Eurotiomycetes</taxon>
        <taxon>Chaetothyriomycetidae</taxon>
        <taxon>Chaetothyriales</taxon>
        <taxon>Herpotrichiellaceae</taxon>
        <taxon>Fonsecaea</taxon>
    </lineage>
</organism>
<evidence type="ECO:0000313" key="3">
    <source>
        <dbReference type="Proteomes" id="UP000077002"/>
    </source>
</evidence>
<dbReference type="EMBL" id="LVKK01000001">
    <property type="protein sequence ID" value="OAG45409.1"/>
    <property type="molecule type" value="Genomic_DNA"/>
</dbReference>
<accession>A0A177FQI6</accession>
<sequence>MSSKRLKRNSAPAAQFDSDGEEDSEVPGDQTSTSTSHQLRKSEENLKKSMAMDVGLRKVQRQQRLEKEFDSQFREIEVQIDERVNRFQQDTKRFQGELLTRLLGLTKRKEEVEKQIIQEVQELATAHETIKQEFETILQGRSADVREAIEALHQAEKVAAKPH</sequence>
<protein>
    <submittedName>
        <fullName evidence="2">Uncharacterized protein</fullName>
    </submittedName>
</protein>
<proteinExistence type="predicted"/>
<keyword evidence="3" id="KW-1185">Reference proteome</keyword>
<dbReference type="OrthoDB" id="4120715at2759"/>